<dbReference type="Gene3D" id="3.90.180.10">
    <property type="entry name" value="Medium-chain alcohol dehydrogenases, catalytic domain"/>
    <property type="match status" value="1"/>
</dbReference>
<keyword evidence="10" id="KW-1185">Reference proteome</keyword>
<evidence type="ECO:0000313" key="10">
    <source>
        <dbReference type="Proteomes" id="UP000595046"/>
    </source>
</evidence>
<evidence type="ECO:0000256" key="4">
    <source>
        <dbReference type="ARBA" id="ARBA00022833"/>
    </source>
</evidence>
<dbReference type="KEGG" id="sbat:G4Z16_02685"/>
<evidence type="ECO:0000256" key="2">
    <source>
        <dbReference type="ARBA" id="ARBA00008072"/>
    </source>
</evidence>
<feature type="compositionally biased region" description="Low complexity" evidence="6">
    <location>
        <begin position="357"/>
        <end position="366"/>
    </location>
</feature>
<gene>
    <name evidence="9" type="ORF">G4Z16_02685</name>
</gene>
<feature type="region of interest" description="Disordered" evidence="6">
    <location>
        <begin position="343"/>
        <end position="373"/>
    </location>
</feature>
<accession>A0A7T1T336</accession>
<dbReference type="RefSeq" id="WP_197348988.1">
    <property type="nucleotide sequence ID" value="NZ_CP048882.1"/>
</dbReference>
<protein>
    <submittedName>
        <fullName evidence="9">L-idonate 5-dehydrogenase</fullName>
    </submittedName>
</protein>
<dbReference type="AlphaFoldDB" id="A0A7T1T336"/>
<keyword evidence="3" id="KW-0479">Metal-binding</keyword>
<evidence type="ECO:0000256" key="6">
    <source>
        <dbReference type="SAM" id="MobiDB-lite"/>
    </source>
</evidence>
<dbReference type="PANTHER" id="PTHR43161">
    <property type="entry name" value="SORBITOL DEHYDROGENASE"/>
    <property type="match status" value="1"/>
</dbReference>
<evidence type="ECO:0000256" key="1">
    <source>
        <dbReference type="ARBA" id="ARBA00001947"/>
    </source>
</evidence>
<dbReference type="InterPro" id="IPR036291">
    <property type="entry name" value="NAD(P)-bd_dom_sf"/>
</dbReference>
<dbReference type="GO" id="GO:0016491">
    <property type="term" value="F:oxidoreductase activity"/>
    <property type="evidence" value="ECO:0007669"/>
    <property type="project" value="UniProtKB-KW"/>
</dbReference>
<dbReference type="Pfam" id="PF00107">
    <property type="entry name" value="ADH_zinc_N"/>
    <property type="match status" value="1"/>
</dbReference>
<dbReference type="SUPFAM" id="SSF51735">
    <property type="entry name" value="NAD(P)-binding Rossmann-fold domains"/>
    <property type="match status" value="1"/>
</dbReference>
<evidence type="ECO:0000259" key="8">
    <source>
        <dbReference type="Pfam" id="PF08240"/>
    </source>
</evidence>
<evidence type="ECO:0000259" key="7">
    <source>
        <dbReference type="Pfam" id="PF00107"/>
    </source>
</evidence>
<dbReference type="Proteomes" id="UP000595046">
    <property type="component" value="Chromosome"/>
</dbReference>
<dbReference type="Pfam" id="PF08240">
    <property type="entry name" value="ADH_N"/>
    <property type="match status" value="1"/>
</dbReference>
<comment type="similarity">
    <text evidence="2">Belongs to the zinc-containing alcohol dehydrogenase family.</text>
</comment>
<proteinExistence type="inferred from homology"/>
<dbReference type="InterPro" id="IPR013149">
    <property type="entry name" value="ADH-like_C"/>
</dbReference>
<dbReference type="SUPFAM" id="SSF50129">
    <property type="entry name" value="GroES-like"/>
    <property type="match status" value="1"/>
</dbReference>
<name>A0A7T1T336_9ACTN</name>
<feature type="domain" description="Alcohol dehydrogenase-like N-terminal" evidence="8">
    <location>
        <begin position="23"/>
        <end position="138"/>
    </location>
</feature>
<evidence type="ECO:0000256" key="3">
    <source>
        <dbReference type="ARBA" id="ARBA00022723"/>
    </source>
</evidence>
<evidence type="ECO:0000313" key="9">
    <source>
        <dbReference type="EMBL" id="QPP05478.1"/>
    </source>
</evidence>
<dbReference type="Gene3D" id="3.40.50.720">
    <property type="entry name" value="NAD(P)-binding Rossmann-like Domain"/>
    <property type="match status" value="1"/>
</dbReference>
<dbReference type="PANTHER" id="PTHR43161:SF9">
    <property type="entry name" value="SORBITOL DEHYDROGENASE"/>
    <property type="match status" value="1"/>
</dbReference>
<dbReference type="InterPro" id="IPR013154">
    <property type="entry name" value="ADH-like_N"/>
</dbReference>
<comment type="cofactor">
    <cofactor evidence="1">
        <name>Zn(2+)</name>
        <dbReference type="ChEBI" id="CHEBI:29105"/>
    </cofactor>
</comment>
<dbReference type="GO" id="GO:0046872">
    <property type="term" value="F:metal ion binding"/>
    <property type="evidence" value="ECO:0007669"/>
    <property type="project" value="UniProtKB-KW"/>
</dbReference>
<evidence type="ECO:0000256" key="5">
    <source>
        <dbReference type="ARBA" id="ARBA00023002"/>
    </source>
</evidence>
<keyword evidence="5" id="KW-0560">Oxidoreductase</keyword>
<organism evidence="9 10">
    <name type="scientific">Streptomyces bathyalis</name>
    <dbReference type="NCBI Taxonomy" id="2710756"/>
    <lineage>
        <taxon>Bacteria</taxon>
        <taxon>Bacillati</taxon>
        <taxon>Actinomycetota</taxon>
        <taxon>Actinomycetes</taxon>
        <taxon>Kitasatosporales</taxon>
        <taxon>Streptomycetaceae</taxon>
        <taxon>Streptomyces</taxon>
    </lineage>
</organism>
<dbReference type="CDD" id="cd08232">
    <property type="entry name" value="idonate-5-DH"/>
    <property type="match status" value="1"/>
</dbReference>
<reference evidence="10" key="1">
    <citation type="submission" date="2020-02" db="EMBL/GenBank/DDBJ databases">
        <title>Streptomyces sp. ASO4wet.</title>
        <authorList>
            <person name="Risdian C."/>
            <person name="Landwehr W."/>
            <person name="Schupp P."/>
            <person name="Wink J."/>
        </authorList>
    </citation>
    <scope>NUCLEOTIDE SEQUENCE [LARGE SCALE GENOMIC DNA]</scope>
    <source>
        <strain evidence="10">ASO4wet</strain>
    </source>
</reference>
<sequence>MRTAVVHAAGDLRVEERPAPVPQPGDVLVAMTHGGICGSDLHYYREGAVGSFTIREPLALGHEVVGKVAEDPEGRLRPGTPVAIHPGTSCGSCQECREGHPQVCRHTRYLGSAATFPHTQGGFTGQLAVPSGRLHVLPAGLPLSRAVLAEPLAVALHALNRAGGVAGARVLVNGAGPIGALTAGAAVAWGAEEVWASDVREPQLRIAERAGAGTTVLVGEDTLPDEHFDVVVEASGAPSAPAAVMGAIRRRGVMVQLGAAPAEPVRVPFGPVVAKEIELRGTFRFEHELGNALAMLASSDRLEAVVTRSFPLRDAVEAMETAADPAVPGKVVLLLDGEDTSHGAACGTVEHEGPAQTAAGTDSTTRTTRRAAP</sequence>
<dbReference type="EMBL" id="CP048882">
    <property type="protein sequence ID" value="QPP05478.1"/>
    <property type="molecule type" value="Genomic_DNA"/>
</dbReference>
<keyword evidence="4" id="KW-0862">Zinc</keyword>
<dbReference type="InterPro" id="IPR011032">
    <property type="entry name" value="GroES-like_sf"/>
</dbReference>
<feature type="domain" description="Alcohol dehydrogenase-like C-terminal" evidence="7">
    <location>
        <begin position="177"/>
        <end position="297"/>
    </location>
</feature>